<evidence type="ECO:0000313" key="3">
    <source>
        <dbReference type="Proteomes" id="UP000274786"/>
    </source>
</evidence>
<dbReference type="InterPro" id="IPR007539">
    <property type="entry name" value="DUF551"/>
</dbReference>
<sequence>MNHIEKRARELLAIEHRHDQRRAKGIRIGHKSVSRDDHLAVCAIVAAITLRDGELLAGGAVNLLGQENSVIVAAQILDVVPAAALGADEEGAVVVGGQSDQSVGVELAEVAAEHEAGVHLAHDRHVTPQWQPIESAPKATRSILVWCPERQNQYMVYWDRLGSGEWRNVGGCTVLTESPTHWMPLPAPPEVSP</sequence>
<evidence type="ECO:0000313" key="2">
    <source>
        <dbReference type="EMBL" id="RLK53428.1"/>
    </source>
</evidence>
<reference evidence="2 3" key="1">
    <citation type="submission" date="2018-10" db="EMBL/GenBank/DDBJ databases">
        <title>Comparative analysis of microorganisms from saline springs in Andes Mountain Range, Colombia.</title>
        <authorList>
            <person name="Rubin E."/>
        </authorList>
    </citation>
    <scope>NUCLEOTIDE SEQUENCE [LARGE SCALE GENOMIC DNA]</scope>
    <source>
        <strain evidence="2 3">USBA GBX 843</strain>
    </source>
</reference>
<dbReference type="OrthoDB" id="6481108at2"/>
<protein>
    <submittedName>
        <fullName evidence="2">Uncharacterized protein DUF551</fullName>
    </submittedName>
</protein>
<gene>
    <name evidence="2" type="ORF">BCL79_2734</name>
</gene>
<dbReference type="Proteomes" id="UP000274786">
    <property type="component" value="Unassembled WGS sequence"/>
</dbReference>
<dbReference type="EMBL" id="RCDC01000005">
    <property type="protein sequence ID" value="RLK53428.1"/>
    <property type="molecule type" value="Genomic_DNA"/>
</dbReference>
<evidence type="ECO:0000259" key="1">
    <source>
        <dbReference type="Pfam" id="PF04448"/>
    </source>
</evidence>
<organism evidence="2 3">
    <name type="scientific">Stenotrophomonas rhizophila</name>
    <dbReference type="NCBI Taxonomy" id="216778"/>
    <lineage>
        <taxon>Bacteria</taxon>
        <taxon>Pseudomonadati</taxon>
        <taxon>Pseudomonadota</taxon>
        <taxon>Gammaproteobacteria</taxon>
        <taxon>Lysobacterales</taxon>
        <taxon>Lysobacteraceae</taxon>
        <taxon>Stenotrophomonas</taxon>
    </lineage>
</organism>
<accession>A0A498CPJ0</accession>
<comment type="caution">
    <text evidence="2">The sequence shown here is derived from an EMBL/GenBank/DDBJ whole genome shotgun (WGS) entry which is preliminary data.</text>
</comment>
<dbReference type="RefSeq" id="WP_121041992.1">
    <property type="nucleotide sequence ID" value="NZ_RCDC01000005.1"/>
</dbReference>
<feature type="domain" description="DUF551" evidence="1">
    <location>
        <begin position="134"/>
        <end position="190"/>
    </location>
</feature>
<dbReference type="AlphaFoldDB" id="A0A498CPJ0"/>
<dbReference type="Pfam" id="PF04448">
    <property type="entry name" value="DUF551"/>
    <property type="match status" value="1"/>
</dbReference>
<name>A0A498CPJ0_9GAMM</name>
<proteinExistence type="predicted"/>